<protein>
    <submittedName>
        <fullName evidence="6">Type III restriction enzyme, res subunit</fullName>
    </submittedName>
</protein>
<dbReference type="GO" id="GO:0005524">
    <property type="term" value="F:ATP binding"/>
    <property type="evidence" value="ECO:0007669"/>
    <property type="project" value="UniProtKB-KW"/>
</dbReference>
<evidence type="ECO:0000313" key="6">
    <source>
        <dbReference type="EMBL" id="QDY52231.1"/>
    </source>
</evidence>
<dbReference type="InterPro" id="IPR050615">
    <property type="entry name" value="ATP-dep_DNA_Helicase"/>
</dbReference>
<evidence type="ECO:0000256" key="2">
    <source>
        <dbReference type="ARBA" id="ARBA00022801"/>
    </source>
</evidence>
<gene>
    <name evidence="6" type="ORF">5_28</name>
</gene>
<dbReference type="PANTHER" id="PTHR11274:SF0">
    <property type="entry name" value="GENERAL TRANSCRIPTION AND DNA REPAIR FACTOR IIH HELICASE SUBUNIT XPB"/>
    <property type="match status" value="1"/>
</dbReference>
<dbReference type="PROSITE" id="PS51192">
    <property type="entry name" value="HELICASE_ATP_BIND_1"/>
    <property type="match status" value="1"/>
</dbReference>
<feature type="domain" description="Helicase ATP-binding" evidence="5">
    <location>
        <begin position="101"/>
        <end position="250"/>
    </location>
</feature>
<dbReference type="EMBL" id="MK250089">
    <property type="protein sequence ID" value="QDY52231.1"/>
    <property type="molecule type" value="Genomic_DNA"/>
</dbReference>
<keyword evidence="2" id="KW-0378">Hydrolase</keyword>
<reference evidence="6" key="1">
    <citation type="submission" date="2018-11" db="EMBL/GenBank/DDBJ databases">
        <title>A distinct lineage of giant viruses engineers rhodopsin photosystems in predatory marine eukaryotes.</title>
        <authorList>
            <person name="Needham D.M."/>
            <person name="Yoshizawa S."/>
            <person name="Hosaka T."/>
            <person name="Poirier C."/>
            <person name="Choi C.-J."/>
            <person name="Hehenberger E."/>
            <person name="Irwin N.A.T."/>
            <person name="Wilken S."/>
            <person name="Yung C.-M."/>
            <person name="Bachy C."/>
            <person name="Kurihara R."/>
            <person name="Nakajima Y."/>
            <person name="Kojima K."/>
            <person name="Kimura-Someya T."/>
            <person name="Leonard G."/>
            <person name="Malmstrom R.R."/>
            <person name="Mende D."/>
            <person name="Olson D.K."/>
            <person name="Sudo Y."/>
            <person name="Sudek S."/>
            <person name="Richards T.A."/>
            <person name="DeLong E.F."/>
            <person name="Keeling P.J."/>
            <person name="Santoro A.E."/>
            <person name="Shirouzu M."/>
            <person name="Iwasaki W."/>
            <person name="Worden A.Z."/>
        </authorList>
    </citation>
    <scope>NUCLEOTIDE SEQUENCE</scope>
</reference>
<accession>A0A5B8IPY1</accession>
<dbReference type="Pfam" id="PF04851">
    <property type="entry name" value="ResIII"/>
    <property type="match status" value="1"/>
</dbReference>
<keyword evidence="1" id="KW-0547">Nucleotide-binding</keyword>
<dbReference type="GO" id="GO:0016787">
    <property type="term" value="F:hydrolase activity"/>
    <property type="evidence" value="ECO:0007669"/>
    <property type="project" value="UniProtKB-KW"/>
</dbReference>
<evidence type="ECO:0000256" key="4">
    <source>
        <dbReference type="ARBA" id="ARBA00022840"/>
    </source>
</evidence>
<dbReference type="PANTHER" id="PTHR11274">
    <property type="entry name" value="RAD25/XP-B DNA REPAIR HELICASE"/>
    <property type="match status" value="1"/>
</dbReference>
<dbReference type="Gene3D" id="3.40.50.300">
    <property type="entry name" value="P-loop containing nucleotide triphosphate hydrolases"/>
    <property type="match status" value="2"/>
</dbReference>
<keyword evidence="4" id="KW-0067">ATP-binding</keyword>
<keyword evidence="3" id="KW-0347">Helicase</keyword>
<organism evidence="6">
    <name type="scientific">Mimiviridae sp. ChoanoV1</name>
    <dbReference type="NCBI Taxonomy" id="2596887"/>
    <lineage>
        <taxon>Viruses</taxon>
        <taxon>Varidnaviria</taxon>
        <taxon>Bamfordvirae</taxon>
        <taxon>Nucleocytoviricota</taxon>
        <taxon>Megaviricetes</taxon>
        <taxon>Imitervirales</taxon>
        <taxon>Schizomimiviridae</taxon>
    </lineage>
</organism>
<dbReference type="InterPro" id="IPR001650">
    <property type="entry name" value="Helicase_C-like"/>
</dbReference>
<dbReference type="InterPro" id="IPR027417">
    <property type="entry name" value="P-loop_NTPase"/>
</dbReference>
<dbReference type="GO" id="GO:0003677">
    <property type="term" value="F:DNA binding"/>
    <property type="evidence" value="ECO:0007669"/>
    <property type="project" value="InterPro"/>
</dbReference>
<evidence type="ECO:0000256" key="3">
    <source>
        <dbReference type="ARBA" id="ARBA00022806"/>
    </source>
</evidence>
<dbReference type="CDD" id="cd17926">
    <property type="entry name" value="DEXHc_RE"/>
    <property type="match status" value="1"/>
</dbReference>
<dbReference type="SMART" id="SM00487">
    <property type="entry name" value="DEXDc"/>
    <property type="match status" value="1"/>
</dbReference>
<dbReference type="Pfam" id="PF00271">
    <property type="entry name" value="Helicase_C"/>
    <property type="match status" value="1"/>
</dbReference>
<dbReference type="SUPFAM" id="SSF52540">
    <property type="entry name" value="P-loop containing nucleoside triphosphate hydrolases"/>
    <property type="match status" value="2"/>
</dbReference>
<evidence type="ECO:0000259" key="5">
    <source>
        <dbReference type="PROSITE" id="PS51192"/>
    </source>
</evidence>
<name>A0A5B8IPY1_9VIRU</name>
<dbReference type="InterPro" id="IPR006935">
    <property type="entry name" value="Helicase/UvrB_N"/>
</dbReference>
<dbReference type="GO" id="GO:0004386">
    <property type="term" value="F:helicase activity"/>
    <property type="evidence" value="ECO:0007669"/>
    <property type="project" value="UniProtKB-KW"/>
</dbReference>
<dbReference type="CDD" id="cd18785">
    <property type="entry name" value="SF2_C"/>
    <property type="match status" value="1"/>
</dbReference>
<sequence>MNYLGKRGYTIYKNNVDKKTLKELQNELFVKAFIPKQFSNDTNKPFPVYLESKKKIYIPKFYGINKFGKLDINKIETGKDINIKFKFDLRDNQKPVVKKYLEVAKDIGGGIISVPCGFGKTVIALYLLAALGKKTIVIVHKEFLMDQWKERIQFFLPDAKIGKIQGKVVKVEGYDIVLGMLQSISMRDYDEEIFNDFGMVIYDECHHLGAEVFSRSLLKLQCNYTLGLSATPTRSDGLSKVFEWFLGDIVYLIKKREKEDVKVRLIEYYSDDEKYSDIKVNFKGQVNSPSMINMVCEYEPRNKILLGQIEECIKEKRKILILSDRRNHLKYFKEKLDELNFCTSGYYLGGMKQKELKETESKDVMLGTFSMASEGFDCKELNTIIFASPKSNIEQSVGRILRMKKEDRKVVPLVIDFIDKFSIFGRQAEKRKKFYEKNNYKIELIDMK</sequence>
<dbReference type="InterPro" id="IPR014001">
    <property type="entry name" value="Helicase_ATP-bd"/>
</dbReference>
<evidence type="ECO:0000256" key="1">
    <source>
        <dbReference type="ARBA" id="ARBA00022741"/>
    </source>
</evidence>
<proteinExistence type="predicted"/>